<reference evidence="2 3" key="1">
    <citation type="journal article" date="2012" name="Science">
        <title>The Paleozoic origin of enzymatic lignin decomposition reconstructed from 31 fungal genomes.</title>
        <authorList>
            <person name="Floudas D."/>
            <person name="Binder M."/>
            <person name="Riley R."/>
            <person name="Barry K."/>
            <person name="Blanchette R.A."/>
            <person name="Henrissat B."/>
            <person name="Martinez A.T."/>
            <person name="Otillar R."/>
            <person name="Spatafora J.W."/>
            <person name="Yadav J.S."/>
            <person name="Aerts A."/>
            <person name="Benoit I."/>
            <person name="Boyd A."/>
            <person name="Carlson A."/>
            <person name="Copeland A."/>
            <person name="Coutinho P.M."/>
            <person name="de Vries R.P."/>
            <person name="Ferreira P."/>
            <person name="Findley K."/>
            <person name="Foster B."/>
            <person name="Gaskell J."/>
            <person name="Glotzer D."/>
            <person name="Gorecki P."/>
            <person name="Heitman J."/>
            <person name="Hesse C."/>
            <person name="Hori C."/>
            <person name="Igarashi K."/>
            <person name="Jurgens J.A."/>
            <person name="Kallen N."/>
            <person name="Kersten P."/>
            <person name="Kohler A."/>
            <person name="Kuees U."/>
            <person name="Kumar T.K.A."/>
            <person name="Kuo A."/>
            <person name="LaButti K."/>
            <person name="Larrondo L.F."/>
            <person name="Lindquist E."/>
            <person name="Ling A."/>
            <person name="Lombard V."/>
            <person name="Lucas S."/>
            <person name="Lundell T."/>
            <person name="Martin R."/>
            <person name="McLaughlin D.J."/>
            <person name="Morgenstern I."/>
            <person name="Morin E."/>
            <person name="Murat C."/>
            <person name="Nagy L.G."/>
            <person name="Nolan M."/>
            <person name="Ohm R.A."/>
            <person name="Patyshakuliyeva A."/>
            <person name="Rokas A."/>
            <person name="Ruiz-Duenas F.J."/>
            <person name="Sabat G."/>
            <person name="Salamov A."/>
            <person name="Samejima M."/>
            <person name="Schmutz J."/>
            <person name="Slot J.C."/>
            <person name="St John F."/>
            <person name="Stenlid J."/>
            <person name="Sun H."/>
            <person name="Sun S."/>
            <person name="Syed K."/>
            <person name="Tsang A."/>
            <person name="Wiebenga A."/>
            <person name="Young D."/>
            <person name="Pisabarro A."/>
            <person name="Eastwood D.C."/>
            <person name="Martin F."/>
            <person name="Cullen D."/>
            <person name="Grigoriev I.V."/>
            <person name="Hibbett D.S."/>
        </authorList>
    </citation>
    <scope>NUCLEOTIDE SEQUENCE</scope>
    <source>
        <strain evidence="3">FP-58527</strain>
    </source>
</reference>
<dbReference type="OrthoDB" id="2803313at2759"/>
<keyword evidence="3" id="KW-1185">Reference proteome</keyword>
<dbReference type="Proteomes" id="UP000015241">
    <property type="component" value="Unassembled WGS sequence"/>
</dbReference>
<sequence length="444" mass="49855">MLQIPTDVCYTIIDTVSLLQDEDDCRLPGNDRYVTDSNPVDEWRTVLTSCALVSHAWYLRTKFHLERHVSLTSSKQVRILSARLRSQVGSREMARQVTIFGLSPKRAAQQASRGSAPHLSAFAATLPGLLPRLERLTLAHIRWRVGLVQPKHLALLAAFRIVTCLDLRSIEFQSVSQFAHVLGALPSVRMFVCCDVVCLREEELQSSLNAVRCAGLREVVIASTDFPIAAFFADLEAIPAVECLTITFDISDVTEGKDWPFQRLLEAYHSSLCELRLIVTHDTYVDAGLRADLRNHSELRSIMIGHVSSPESCDFSWVPSMLSTVTSSAVSSVHISFRVFNTVKPGSMSLYLQRLADNGALRRLDDVLSSTDTFKNIPPRGLNIELMVMATQRDALNDAWRAGEGGWERFVTEKMSWCRVRGLLRCTQTVVSARCNFFPFYSWQ</sequence>
<organism evidence="2 3">
    <name type="scientific">Fomitopsis schrenkii</name>
    <name type="common">Brown rot fungus</name>
    <dbReference type="NCBI Taxonomy" id="2126942"/>
    <lineage>
        <taxon>Eukaryota</taxon>
        <taxon>Fungi</taxon>
        <taxon>Dikarya</taxon>
        <taxon>Basidiomycota</taxon>
        <taxon>Agaricomycotina</taxon>
        <taxon>Agaricomycetes</taxon>
        <taxon>Polyporales</taxon>
        <taxon>Fomitopsis</taxon>
    </lineage>
</organism>
<evidence type="ECO:0000259" key="1">
    <source>
        <dbReference type="PROSITE" id="PS50006"/>
    </source>
</evidence>
<dbReference type="InterPro" id="IPR000253">
    <property type="entry name" value="FHA_dom"/>
</dbReference>
<evidence type="ECO:0000313" key="3">
    <source>
        <dbReference type="Proteomes" id="UP000015241"/>
    </source>
</evidence>
<proteinExistence type="predicted"/>
<evidence type="ECO:0000313" key="2">
    <source>
        <dbReference type="EMBL" id="EPS97158.1"/>
    </source>
</evidence>
<accession>S8E170</accession>
<dbReference type="PROSITE" id="PS50006">
    <property type="entry name" value="FHA_DOMAIN"/>
    <property type="match status" value="1"/>
</dbReference>
<dbReference type="HOGENOM" id="CLU_616821_0_0_1"/>
<protein>
    <recommendedName>
        <fullName evidence="1">FHA domain-containing protein</fullName>
    </recommendedName>
</protein>
<name>S8E170_FOMSC</name>
<dbReference type="EMBL" id="KE504179">
    <property type="protein sequence ID" value="EPS97158.1"/>
    <property type="molecule type" value="Genomic_DNA"/>
</dbReference>
<gene>
    <name evidence="2" type="ORF">FOMPIDRAFT_95974</name>
</gene>
<dbReference type="InParanoid" id="S8E170"/>
<feature type="domain" description="FHA" evidence="1">
    <location>
        <begin position="302"/>
        <end position="361"/>
    </location>
</feature>
<dbReference type="AlphaFoldDB" id="S8E170"/>